<feature type="domain" description="Aminoglycoside phosphotransferase" evidence="10">
    <location>
        <begin position="33"/>
        <end position="239"/>
    </location>
</feature>
<proteinExistence type="inferred from homology"/>
<dbReference type="InterPro" id="IPR050249">
    <property type="entry name" value="Pseudomonas-type_ThrB"/>
</dbReference>
<dbReference type="Pfam" id="PF01636">
    <property type="entry name" value="APH"/>
    <property type="match status" value="1"/>
</dbReference>
<dbReference type="EC" id="2.7.1.81" evidence="8"/>
<dbReference type="InterPro" id="IPR002575">
    <property type="entry name" value="Aminoglycoside_PTrfase"/>
</dbReference>
<accession>A0A814MC94</accession>
<reference evidence="11" key="1">
    <citation type="submission" date="2021-02" db="EMBL/GenBank/DDBJ databases">
        <authorList>
            <person name="Nowell W R."/>
        </authorList>
    </citation>
    <scope>NUCLEOTIDE SEQUENCE</scope>
</reference>
<keyword evidence="3" id="KW-0963">Cytoplasm</keyword>
<keyword evidence="4" id="KW-0808">Transferase</keyword>
<comment type="subcellular location">
    <subcellularLocation>
        <location evidence="1">Cytoplasm</location>
    </subcellularLocation>
</comment>
<evidence type="ECO:0000256" key="7">
    <source>
        <dbReference type="ARBA" id="ARBA00037368"/>
    </source>
</evidence>
<sequence length="332" mass="38562">MSNELRHLSPEFSIDEAKKVANEYYKLKEFVSQLPSERDQNFLFQNDDQTKFILKISNIDEDPSVLDMQICAIQCFNSQLRTVPSLDGQMIITYKNHYIRLVTYIPGTPLARFQPHSRKLLVNLGKTLGQLDQSLEKLDHPSMNRDLYWNMNNAEKIINAFKYLITEKNRYEIIEDILRRWLKFVRPCLPSLRTSVIHNDANDYNIIVHDEETVNLIDFGDLCRSYVVSEVAIACAYVMLDKKDPISAASYVLCGYQQIYPLETIEADLVYYFILMRLAMSVTISAHQKQSQPNNEYIVISEKPAWSLLEKLNDLDFDSVQQTFRSVCNSSN</sequence>
<comment type="caution">
    <text evidence="11">The sequence shown here is derived from an EMBL/GenBank/DDBJ whole genome shotgun (WGS) entry which is preliminary data.</text>
</comment>
<dbReference type="PANTHER" id="PTHR21064:SF1">
    <property type="entry name" value="HYDROXYLYSINE KINASE"/>
    <property type="match status" value="1"/>
</dbReference>
<dbReference type="OrthoDB" id="9973935at2759"/>
<dbReference type="SUPFAM" id="SSF56112">
    <property type="entry name" value="Protein kinase-like (PK-like)"/>
    <property type="match status" value="1"/>
</dbReference>
<dbReference type="Gene3D" id="3.90.1200.10">
    <property type="match status" value="1"/>
</dbReference>
<organism evidence="11 12">
    <name type="scientific">Adineta ricciae</name>
    <name type="common">Rotifer</name>
    <dbReference type="NCBI Taxonomy" id="249248"/>
    <lineage>
        <taxon>Eukaryota</taxon>
        <taxon>Metazoa</taxon>
        <taxon>Spiralia</taxon>
        <taxon>Gnathifera</taxon>
        <taxon>Rotifera</taxon>
        <taxon>Eurotatoria</taxon>
        <taxon>Bdelloidea</taxon>
        <taxon>Adinetida</taxon>
        <taxon>Adinetidae</taxon>
        <taxon>Adineta</taxon>
    </lineage>
</organism>
<evidence type="ECO:0000256" key="5">
    <source>
        <dbReference type="ARBA" id="ARBA00022777"/>
    </source>
</evidence>
<comment type="function">
    <text evidence="7">Catalyzes the GTP-dependent phosphorylation of 5-hydroxy-L-lysine.</text>
</comment>
<evidence type="ECO:0000256" key="1">
    <source>
        <dbReference type="ARBA" id="ARBA00004496"/>
    </source>
</evidence>
<dbReference type="GO" id="GO:0047992">
    <property type="term" value="F:hydroxylysine kinase activity"/>
    <property type="evidence" value="ECO:0007669"/>
    <property type="project" value="UniProtKB-EC"/>
</dbReference>
<keyword evidence="5" id="KW-0418">Kinase</keyword>
<evidence type="ECO:0000256" key="6">
    <source>
        <dbReference type="ARBA" id="ARBA00036820"/>
    </source>
</evidence>
<protein>
    <recommendedName>
        <fullName evidence="9">Hydroxylysine kinase</fullName>
        <ecNumber evidence="8">2.7.1.81</ecNumber>
    </recommendedName>
</protein>
<evidence type="ECO:0000313" key="12">
    <source>
        <dbReference type="Proteomes" id="UP000663852"/>
    </source>
</evidence>
<evidence type="ECO:0000256" key="2">
    <source>
        <dbReference type="ARBA" id="ARBA00006219"/>
    </source>
</evidence>
<dbReference type="PANTHER" id="PTHR21064">
    <property type="entry name" value="AMINOGLYCOSIDE PHOSPHOTRANSFERASE DOMAIN-CONTAINING PROTEIN-RELATED"/>
    <property type="match status" value="1"/>
</dbReference>
<dbReference type="AlphaFoldDB" id="A0A814MC94"/>
<dbReference type="GO" id="GO:0005737">
    <property type="term" value="C:cytoplasm"/>
    <property type="evidence" value="ECO:0007669"/>
    <property type="project" value="UniProtKB-SubCell"/>
</dbReference>
<evidence type="ECO:0000256" key="3">
    <source>
        <dbReference type="ARBA" id="ARBA00022490"/>
    </source>
</evidence>
<evidence type="ECO:0000256" key="8">
    <source>
        <dbReference type="ARBA" id="ARBA00038873"/>
    </source>
</evidence>
<gene>
    <name evidence="11" type="ORF">EDS130_LOCUS18784</name>
</gene>
<evidence type="ECO:0000313" key="11">
    <source>
        <dbReference type="EMBL" id="CAF1077667.1"/>
    </source>
</evidence>
<dbReference type="EMBL" id="CAJNOJ010000088">
    <property type="protein sequence ID" value="CAF1077667.1"/>
    <property type="molecule type" value="Genomic_DNA"/>
</dbReference>
<dbReference type="InterPro" id="IPR011009">
    <property type="entry name" value="Kinase-like_dom_sf"/>
</dbReference>
<comment type="similarity">
    <text evidence="2">Belongs to the aminoglycoside phosphotransferase family.</text>
</comment>
<evidence type="ECO:0000256" key="4">
    <source>
        <dbReference type="ARBA" id="ARBA00022679"/>
    </source>
</evidence>
<evidence type="ECO:0000256" key="9">
    <source>
        <dbReference type="ARBA" id="ARBA00040505"/>
    </source>
</evidence>
<dbReference type="Proteomes" id="UP000663852">
    <property type="component" value="Unassembled WGS sequence"/>
</dbReference>
<comment type="catalytic activity">
    <reaction evidence="6">
        <text>(5R)-5-hydroxy-L-lysine + GTP = (5R)-5-phosphooxy-L-lysine + GDP + H(+)</text>
        <dbReference type="Rhea" id="RHEA:19049"/>
        <dbReference type="ChEBI" id="CHEBI:15378"/>
        <dbReference type="ChEBI" id="CHEBI:37565"/>
        <dbReference type="ChEBI" id="CHEBI:57882"/>
        <dbReference type="ChEBI" id="CHEBI:58189"/>
        <dbReference type="ChEBI" id="CHEBI:58357"/>
        <dbReference type="EC" id="2.7.1.81"/>
    </reaction>
</comment>
<name>A0A814MC94_ADIRI</name>
<evidence type="ECO:0000259" key="10">
    <source>
        <dbReference type="Pfam" id="PF01636"/>
    </source>
</evidence>